<evidence type="ECO:0000259" key="7">
    <source>
        <dbReference type="PROSITE" id="PS51387"/>
    </source>
</evidence>
<keyword evidence="5" id="KW-0560">Oxidoreductase</keyword>
<feature type="domain" description="FAD-binding PCMH-type" evidence="7">
    <location>
        <begin position="127"/>
        <end position="308"/>
    </location>
</feature>
<evidence type="ECO:0000256" key="6">
    <source>
        <dbReference type="SAM" id="SignalP"/>
    </source>
</evidence>
<dbReference type="PROSITE" id="PS51387">
    <property type="entry name" value="FAD_PCMH"/>
    <property type="match status" value="1"/>
</dbReference>
<dbReference type="GO" id="GO:0071949">
    <property type="term" value="F:FAD binding"/>
    <property type="evidence" value="ECO:0007669"/>
    <property type="project" value="InterPro"/>
</dbReference>
<dbReference type="InterPro" id="IPR012951">
    <property type="entry name" value="BBE"/>
</dbReference>
<dbReference type="Gene3D" id="3.30.465.10">
    <property type="match status" value="2"/>
</dbReference>
<evidence type="ECO:0000256" key="4">
    <source>
        <dbReference type="ARBA" id="ARBA00022827"/>
    </source>
</evidence>
<dbReference type="InterPro" id="IPR036318">
    <property type="entry name" value="FAD-bd_PCMH-like_sf"/>
</dbReference>
<dbReference type="OrthoDB" id="9983560at2759"/>
<dbReference type="InterPro" id="IPR006094">
    <property type="entry name" value="Oxid_FAD_bind_N"/>
</dbReference>
<comment type="caution">
    <text evidence="8">The sequence shown here is derived from an EMBL/GenBank/DDBJ whole genome shotgun (WGS) entry which is preliminary data.</text>
</comment>
<feature type="signal peptide" evidence="6">
    <location>
        <begin position="1"/>
        <end position="23"/>
    </location>
</feature>
<comment type="similarity">
    <text evidence="2">Belongs to the oxygen-dependent FAD-linked oxidoreductase family.</text>
</comment>
<keyword evidence="6" id="KW-0732">Signal</keyword>
<keyword evidence="4" id="KW-0274">FAD</keyword>
<dbReference type="GO" id="GO:0016491">
    <property type="term" value="F:oxidoreductase activity"/>
    <property type="evidence" value="ECO:0007669"/>
    <property type="project" value="UniProtKB-KW"/>
</dbReference>
<accession>A0A8K0W8X4</accession>
<dbReference type="InterPro" id="IPR050416">
    <property type="entry name" value="FAD-linked_Oxidoreductase"/>
</dbReference>
<sequence>MNLITKFWLTFSLCLSHASLGKAKAAYCLPGDSCFPSTEVLKAFNASIGGRLLQPQPYGAACYQATYDGDMCRSLAQNKTVAEWRVEQPAAAQYPNMELDEHGNGCVIPDMQADGTSPIPVQADCTFGRMPQFLVNASSTEQVAKTVQFASKHNLRFRVKNTGHCYTGRSLGEGSFSVWTHNMRDIKLHRGFVPLHSNAAPQDVFSAGPGVTVEELYRAAGANGVAVVGGLSPTVGASGGWILGGGAGPFARHFGLGVDNVVQFEAVTSSGEIQIINDTLNPELFWALRGGGGAFAVITRVYIKAHPAMKAINTVVGSIQCQDKKSYAALVDELVELQFVLNQTGHSGAFSTEPSEYLAAVLSFDMYTEGETVGSESETLGLYDPVQAVKNCTSKLQTLQTTGPQSWLDTYDKAVLPLIEESVPVGHSLATVSRIVSEDLFHNSASRDEIKKYISEVPAPLIWQNTVAGVVKDIDPDATAVHPEWRRAFAFIDVSVFGDWEELSTERLALINSTSERLNAVFGSAVYYNEQYGTGEEWQHTQFGANYPRLLDIKHAVDPAQLFQCRNCVGSETGY</sequence>
<dbReference type="Pfam" id="PF01565">
    <property type="entry name" value="FAD_binding_4"/>
    <property type="match status" value="1"/>
</dbReference>
<evidence type="ECO:0000256" key="3">
    <source>
        <dbReference type="ARBA" id="ARBA00022630"/>
    </source>
</evidence>
<dbReference type="EMBL" id="JAGPXF010000005">
    <property type="protein sequence ID" value="KAH7241288.1"/>
    <property type="molecule type" value="Genomic_DNA"/>
</dbReference>
<evidence type="ECO:0000256" key="2">
    <source>
        <dbReference type="ARBA" id="ARBA00005466"/>
    </source>
</evidence>
<dbReference type="InterPro" id="IPR016166">
    <property type="entry name" value="FAD-bd_PCMH"/>
</dbReference>
<keyword evidence="3" id="KW-0285">Flavoprotein</keyword>
<dbReference type="SUPFAM" id="SSF56176">
    <property type="entry name" value="FAD-binding/transporter-associated domain-like"/>
    <property type="match status" value="1"/>
</dbReference>
<dbReference type="Proteomes" id="UP000813427">
    <property type="component" value="Unassembled WGS sequence"/>
</dbReference>
<keyword evidence="9" id="KW-1185">Reference proteome</keyword>
<dbReference type="PANTHER" id="PTHR42973:SF39">
    <property type="entry name" value="FAD-BINDING PCMH-TYPE DOMAIN-CONTAINING PROTEIN"/>
    <property type="match status" value="1"/>
</dbReference>
<evidence type="ECO:0000313" key="9">
    <source>
        <dbReference type="Proteomes" id="UP000813427"/>
    </source>
</evidence>
<evidence type="ECO:0000256" key="1">
    <source>
        <dbReference type="ARBA" id="ARBA00001974"/>
    </source>
</evidence>
<dbReference type="InterPro" id="IPR016169">
    <property type="entry name" value="FAD-bd_PCMH_sub2"/>
</dbReference>
<evidence type="ECO:0000256" key="5">
    <source>
        <dbReference type="ARBA" id="ARBA00023002"/>
    </source>
</evidence>
<dbReference type="PANTHER" id="PTHR42973">
    <property type="entry name" value="BINDING OXIDOREDUCTASE, PUTATIVE (AFU_ORTHOLOGUE AFUA_1G17690)-RELATED"/>
    <property type="match status" value="1"/>
</dbReference>
<proteinExistence type="inferred from homology"/>
<feature type="chain" id="PRO_5035453867" description="FAD-binding PCMH-type domain-containing protein" evidence="6">
    <location>
        <begin position="24"/>
        <end position="575"/>
    </location>
</feature>
<dbReference type="AlphaFoldDB" id="A0A8K0W8X4"/>
<dbReference type="Pfam" id="PF08031">
    <property type="entry name" value="BBE"/>
    <property type="match status" value="1"/>
</dbReference>
<organism evidence="8 9">
    <name type="scientific">Fusarium tricinctum</name>
    <dbReference type="NCBI Taxonomy" id="61284"/>
    <lineage>
        <taxon>Eukaryota</taxon>
        <taxon>Fungi</taxon>
        <taxon>Dikarya</taxon>
        <taxon>Ascomycota</taxon>
        <taxon>Pezizomycotina</taxon>
        <taxon>Sordariomycetes</taxon>
        <taxon>Hypocreomycetidae</taxon>
        <taxon>Hypocreales</taxon>
        <taxon>Nectriaceae</taxon>
        <taxon>Fusarium</taxon>
        <taxon>Fusarium tricinctum species complex</taxon>
    </lineage>
</organism>
<evidence type="ECO:0000313" key="8">
    <source>
        <dbReference type="EMBL" id="KAH7241288.1"/>
    </source>
</evidence>
<name>A0A8K0W8X4_9HYPO</name>
<comment type="cofactor">
    <cofactor evidence="1">
        <name>FAD</name>
        <dbReference type="ChEBI" id="CHEBI:57692"/>
    </cofactor>
</comment>
<protein>
    <recommendedName>
        <fullName evidence="7">FAD-binding PCMH-type domain-containing protein</fullName>
    </recommendedName>
</protein>
<reference evidence="8" key="1">
    <citation type="journal article" date="2021" name="Nat. Commun.">
        <title>Genetic determinants of endophytism in the Arabidopsis root mycobiome.</title>
        <authorList>
            <person name="Mesny F."/>
            <person name="Miyauchi S."/>
            <person name="Thiergart T."/>
            <person name="Pickel B."/>
            <person name="Atanasova L."/>
            <person name="Karlsson M."/>
            <person name="Huettel B."/>
            <person name="Barry K.W."/>
            <person name="Haridas S."/>
            <person name="Chen C."/>
            <person name="Bauer D."/>
            <person name="Andreopoulos W."/>
            <person name="Pangilinan J."/>
            <person name="LaButti K."/>
            <person name="Riley R."/>
            <person name="Lipzen A."/>
            <person name="Clum A."/>
            <person name="Drula E."/>
            <person name="Henrissat B."/>
            <person name="Kohler A."/>
            <person name="Grigoriev I.V."/>
            <person name="Martin F.M."/>
            <person name="Hacquard S."/>
        </authorList>
    </citation>
    <scope>NUCLEOTIDE SEQUENCE</scope>
    <source>
        <strain evidence="8">MPI-SDFR-AT-0068</strain>
    </source>
</reference>
<gene>
    <name evidence="8" type="ORF">BKA59DRAFT_512812</name>
</gene>